<dbReference type="PROSITE" id="PS51257">
    <property type="entry name" value="PROKAR_LIPOPROTEIN"/>
    <property type="match status" value="1"/>
</dbReference>
<evidence type="ECO:0000259" key="2">
    <source>
        <dbReference type="Pfam" id="PF04155"/>
    </source>
</evidence>
<protein>
    <submittedName>
        <fullName evidence="4">Ground-like domain-containing protein</fullName>
    </submittedName>
</protein>
<dbReference type="AlphaFoldDB" id="A0A7E4VC26"/>
<dbReference type="WBParaSite" id="Pan_g19148.t1">
    <property type="protein sequence ID" value="Pan_g19148.t1"/>
    <property type="gene ID" value="Pan_g19148"/>
</dbReference>
<evidence type="ECO:0000256" key="1">
    <source>
        <dbReference type="SAM" id="SignalP"/>
    </source>
</evidence>
<sequence length="179" mass="18200">MRFFGVIAIIGLPIIAEAFLFPTGGGGGGGCCPPPAPAPSCGCGAPPPPPPPPPAPSCGCGAPAPAPSCGGGCGAAPPPPPAPSCGGGCGRKKRDVEAKTVPVTNKSKDLCNNEQFKKIITENIESENVSKNIHEALVKNDSENRFVVFCSKGGLNFFANTDNFCVHGNDNLTCYVYEA</sequence>
<evidence type="ECO:0000313" key="4">
    <source>
        <dbReference type="WBParaSite" id="Pan_g19148.t1"/>
    </source>
</evidence>
<dbReference type="InterPro" id="IPR007284">
    <property type="entry name" value="Ground-like_dom"/>
</dbReference>
<keyword evidence="3" id="KW-1185">Reference proteome</keyword>
<keyword evidence="1" id="KW-0732">Signal</keyword>
<feature type="domain" description="Ground-like" evidence="2">
    <location>
        <begin position="110"/>
        <end position="177"/>
    </location>
</feature>
<evidence type="ECO:0000313" key="3">
    <source>
        <dbReference type="Proteomes" id="UP000492821"/>
    </source>
</evidence>
<accession>A0A7E4VC26</accession>
<proteinExistence type="predicted"/>
<reference evidence="4" key="2">
    <citation type="submission" date="2020-10" db="UniProtKB">
        <authorList>
            <consortium name="WormBaseParasite"/>
        </authorList>
    </citation>
    <scope>IDENTIFICATION</scope>
</reference>
<feature type="signal peptide" evidence="1">
    <location>
        <begin position="1"/>
        <end position="18"/>
    </location>
</feature>
<dbReference type="Proteomes" id="UP000492821">
    <property type="component" value="Unassembled WGS sequence"/>
</dbReference>
<dbReference type="Pfam" id="PF04155">
    <property type="entry name" value="Ground-like"/>
    <property type="match status" value="1"/>
</dbReference>
<reference evidence="3" key="1">
    <citation type="journal article" date="2013" name="Genetics">
        <title>The draft genome and transcriptome of Panagrellus redivivus are shaped by the harsh demands of a free-living lifestyle.</title>
        <authorList>
            <person name="Srinivasan J."/>
            <person name="Dillman A.R."/>
            <person name="Macchietto M.G."/>
            <person name="Heikkinen L."/>
            <person name="Lakso M."/>
            <person name="Fracchia K.M."/>
            <person name="Antoshechkin I."/>
            <person name="Mortazavi A."/>
            <person name="Wong G."/>
            <person name="Sternberg P.W."/>
        </authorList>
    </citation>
    <scope>NUCLEOTIDE SEQUENCE [LARGE SCALE GENOMIC DNA]</scope>
    <source>
        <strain evidence="3">MT8872</strain>
    </source>
</reference>
<organism evidence="3 4">
    <name type="scientific">Panagrellus redivivus</name>
    <name type="common">Microworm</name>
    <dbReference type="NCBI Taxonomy" id="6233"/>
    <lineage>
        <taxon>Eukaryota</taxon>
        <taxon>Metazoa</taxon>
        <taxon>Ecdysozoa</taxon>
        <taxon>Nematoda</taxon>
        <taxon>Chromadorea</taxon>
        <taxon>Rhabditida</taxon>
        <taxon>Tylenchina</taxon>
        <taxon>Panagrolaimomorpha</taxon>
        <taxon>Panagrolaimoidea</taxon>
        <taxon>Panagrolaimidae</taxon>
        <taxon>Panagrellus</taxon>
    </lineage>
</organism>
<name>A0A7E4VC26_PANRE</name>
<feature type="chain" id="PRO_5028798939" evidence="1">
    <location>
        <begin position="19"/>
        <end position="179"/>
    </location>
</feature>